<dbReference type="GO" id="GO:0005525">
    <property type="term" value="F:GTP binding"/>
    <property type="evidence" value="ECO:0007669"/>
    <property type="project" value="UniProtKB-KW"/>
</dbReference>
<dbReference type="InterPro" id="IPR011992">
    <property type="entry name" value="EF-hand-dom_pair"/>
</dbReference>
<dbReference type="GO" id="GO:0003924">
    <property type="term" value="F:GTPase activity"/>
    <property type="evidence" value="ECO:0007669"/>
    <property type="project" value="InterPro"/>
</dbReference>
<dbReference type="InterPro" id="IPR050227">
    <property type="entry name" value="Rab"/>
</dbReference>
<dbReference type="PROSITE" id="PS50222">
    <property type="entry name" value="EF_HAND_2"/>
    <property type="match status" value="1"/>
</dbReference>
<dbReference type="InterPro" id="IPR005225">
    <property type="entry name" value="Small_GTP-bd"/>
</dbReference>
<feature type="domain" description="EF-hand" evidence="8">
    <location>
        <begin position="78"/>
        <end position="113"/>
    </location>
</feature>
<dbReference type="InterPro" id="IPR018247">
    <property type="entry name" value="EF_Hand_1_Ca_BS"/>
</dbReference>
<dbReference type="FunFam" id="3.40.50.300:FF:001129">
    <property type="entry name" value="ras-related protein Rab-44 isoform X2"/>
    <property type="match status" value="1"/>
</dbReference>
<evidence type="ECO:0000256" key="1">
    <source>
        <dbReference type="ARBA" id="ARBA00022723"/>
    </source>
</evidence>
<feature type="region of interest" description="Disordered" evidence="7">
    <location>
        <begin position="485"/>
        <end position="517"/>
    </location>
</feature>
<dbReference type="PROSITE" id="PS51417">
    <property type="entry name" value="ARF"/>
    <property type="match status" value="1"/>
</dbReference>
<dbReference type="AlphaFoldDB" id="A0A3B3Q421"/>
<accession>A0A3B3Q421</accession>
<dbReference type="PANTHER" id="PTHR47977">
    <property type="entry name" value="RAS-RELATED PROTEIN RAB"/>
    <property type="match status" value="1"/>
</dbReference>
<protein>
    <submittedName>
        <fullName evidence="9">Calcium release activated channel regulator 2A</fullName>
    </submittedName>
</protein>
<dbReference type="Gene3D" id="1.10.238.10">
    <property type="entry name" value="EF-hand"/>
    <property type="match status" value="1"/>
</dbReference>
<evidence type="ECO:0000313" key="10">
    <source>
        <dbReference type="Proteomes" id="UP000261540"/>
    </source>
</evidence>
<dbReference type="SMART" id="SM00175">
    <property type="entry name" value="RAB"/>
    <property type="match status" value="1"/>
</dbReference>
<feature type="region of interest" description="Disordered" evidence="7">
    <location>
        <begin position="402"/>
        <end position="432"/>
    </location>
</feature>
<dbReference type="PROSITE" id="PS51421">
    <property type="entry name" value="RAS"/>
    <property type="match status" value="1"/>
</dbReference>
<keyword evidence="3" id="KW-0106">Calcium</keyword>
<feature type="compositionally biased region" description="Basic and acidic residues" evidence="7">
    <location>
        <begin position="18"/>
        <end position="33"/>
    </location>
</feature>
<dbReference type="PRINTS" id="PR00449">
    <property type="entry name" value="RASTRNSFRMNG"/>
</dbReference>
<dbReference type="CDD" id="cd00154">
    <property type="entry name" value="Rab"/>
    <property type="match status" value="1"/>
</dbReference>
<proteinExistence type="predicted"/>
<dbReference type="Proteomes" id="UP000261540">
    <property type="component" value="Unplaced"/>
</dbReference>
<dbReference type="SMART" id="SM00174">
    <property type="entry name" value="RHO"/>
    <property type="match status" value="1"/>
</dbReference>
<dbReference type="InterPro" id="IPR002048">
    <property type="entry name" value="EF_hand_dom"/>
</dbReference>
<evidence type="ECO:0000256" key="6">
    <source>
        <dbReference type="SAM" id="Coils"/>
    </source>
</evidence>
<organism evidence="9 10">
    <name type="scientific">Paramormyrops kingsleyae</name>
    <dbReference type="NCBI Taxonomy" id="1676925"/>
    <lineage>
        <taxon>Eukaryota</taxon>
        <taxon>Metazoa</taxon>
        <taxon>Chordata</taxon>
        <taxon>Craniata</taxon>
        <taxon>Vertebrata</taxon>
        <taxon>Euteleostomi</taxon>
        <taxon>Actinopterygii</taxon>
        <taxon>Neopterygii</taxon>
        <taxon>Teleostei</taxon>
        <taxon>Osteoglossocephala</taxon>
        <taxon>Osteoglossomorpha</taxon>
        <taxon>Osteoglossiformes</taxon>
        <taxon>Mormyridae</taxon>
        <taxon>Paramormyrops</taxon>
    </lineage>
</organism>
<dbReference type="SMART" id="SM00176">
    <property type="entry name" value="RAN"/>
    <property type="match status" value="1"/>
</dbReference>
<dbReference type="NCBIfam" id="TIGR00231">
    <property type="entry name" value="small_GTP"/>
    <property type="match status" value="1"/>
</dbReference>
<evidence type="ECO:0000313" key="9">
    <source>
        <dbReference type="Ensembl" id="ENSPKIP00000001352.1"/>
    </source>
</evidence>
<dbReference type="Pfam" id="PF13499">
    <property type="entry name" value="EF-hand_7"/>
    <property type="match status" value="1"/>
</dbReference>
<dbReference type="SMART" id="SM00177">
    <property type="entry name" value="ARF"/>
    <property type="match status" value="1"/>
</dbReference>
<dbReference type="Ensembl" id="ENSPKIT00000025272.1">
    <property type="protein sequence ID" value="ENSPKIP00000001352.1"/>
    <property type="gene ID" value="ENSPKIG00000019679.1"/>
</dbReference>
<dbReference type="STRING" id="1676925.ENSPKIP00000001352"/>
<reference evidence="9" key="2">
    <citation type="submission" date="2025-09" db="UniProtKB">
        <authorList>
            <consortium name="Ensembl"/>
        </authorList>
    </citation>
    <scope>IDENTIFICATION</scope>
</reference>
<dbReference type="CDD" id="cd00051">
    <property type="entry name" value="EFh"/>
    <property type="match status" value="1"/>
</dbReference>
<dbReference type="SUPFAM" id="SSF52540">
    <property type="entry name" value="P-loop containing nucleoside triphosphate hydrolases"/>
    <property type="match status" value="1"/>
</dbReference>
<keyword evidence="5" id="KW-0449">Lipoprotein</keyword>
<dbReference type="SMART" id="SM00054">
    <property type="entry name" value="EFh"/>
    <property type="match status" value="2"/>
</dbReference>
<keyword evidence="4" id="KW-0342">GTP-binding</keyword>
<evidence type="ECO:0000256" key="3">
    <source>
        <dbReference type="ARBA" id="ARBA00022837"/>
    </source>
</evidence>
<dbReference type="SMART" id="SM00173">
    <property type="entry name" value="RAS"/>
    <property type="match status" value="1"/>
</dbReference>
<dbReference type="Pfam" id="PF00071">
    <property type="entry name" value="Ras"/>
    <property type="match status" value="1"/>
</dbReference>
<dbReference type="PROSITE" id="PS00018">
    <property type="entry name" value="EF_HAND_1"/>
    <property type="match status" value="1"/>
</dbReference>
<keyword evidence="10" id="KW-1185">Reference proteome</keyword>
<dbReference type="PROSITE" id="PS51420">
    <property type="entry name" value="RHO"/>
    <property type="match status" value="1"/>
</dbReference>
<dbReference type="SUPFAM" id="SSF47473">
    <property type="entry name" value="EF-hand"/>
    <property type="match status" value="1"/>
</dbReference>
<sequence>MAHKCMSVHAGRTAKATHVREQDNGDGCDLRWENPKNRSPGHVAMLEKTREFFQICDIEDKGFITRRDMQRLHGELPLTGDELENVFETLDADGNGYLTLEEFSTGFSEFLFGRRVSTKDLLYQHQGEQTLADSDEEEEKSFGLLLENLGASNVFEDFSDVRSLWTRLRHDEPHLLSNFEEFLARVTVQLKEANQEKREMESALQRKAATHNDELQQLYEEMEHQIKTEKDRILHQDSEHFLHRSQNLEQRLSSKELELEQLVQKQRRLERECQELHGEQEETRVENVKLKTTNEQLACELVHTSKELSLAQEQLEMLQQEATRLQEEREMEMYRLTEGLQRDRAGLLKQLDLLRETNKHLRDERDICYLKPRNSPPILRPFQNQRCGAVGLKFAEEMLGSEDNVDTPKRSNRKSILGLNGHGHPVRPDGAPPMDNLLLQRVISMEEDPLPQPPANQWSVEEEAEPTDLEISNIYAVTRGSTIQDVAPANDRAPSSSKQTPPPSPREQPVGRETNTRIEATISSPDRLFKVVVVGNSSVGKTSVLQRFCDHSFLPGTSATIGIDYSVKTVTMDNSQVALQMWDTAGQERYRSITKQFFRKADGVIVMYDITSQQTFLAVRQWLASVQDSAGGDIPIMLLGNKLDMESAREVPVQVGEKLAKDSQLIFYECSAFSGQNVTEAMLHLARVLKEQEDEEKERTIQLAHSPPTTRKKSCC</sequence>
<feature type="region of interest" description="Disordered" evidence="7">
    <location>
        <begin position="1"/>
        <end position="33"/>
    </location>
</feature>
<keyword evidence="6" id="KW-0175">Coiled coil</keyword>
<feature type="coiled-coil region" evidence="6">
    <location>
        <begin position="176"/>
        <end position="364"/>
    </location>
</feature>
<dbReference type="GeneTree" id="ENSGT00440000033504"/>
<evidence type="ECO:0000256" key="7">
    <source>
        <dbReference type="SAM" id="MobiDB-lite"/>
    </source>
</evidence>
<dbReference type="PROSITE" id="PS51419">
    <property type="entry name" value="RAB"/>
    <property type="match status" value="1"/>
</dbReference>
<reference evidence="9" key="1">
    <citation type="submission" date="2025-08" db="UniProtKB">
        <authorList>
            <consortium name="Ensembl"/>
        </authorList>
    </citation>
    <scope>IDENTIFICATION</scope>
</reference>
<dbReference type="Gene3D" id="3.40.50.300">
    <property type="entry name" value="P-loop containing nucleotide triphosphate hydrolases"/>
    <property type="match status" value="1"/>
</dbReference>
<dbReference type="GO" id="GO:0005509">
    <property type="term" value="F:calcium ion binding"/>
    <property type="evidence" value="ECO:0007669"/>
    <property type="project" value="InterPro"/>
</dbReference>
<evidence type="ECO:0000256" key="5">
    <source>
        <dbReference type="ARBA" id="ARBA00023288"/>
    </source>
</evidence>
<feature type="region of interest" description="Disordered" evidence="7">
    <location>
        <begin position="696"/>
        <end position="716"/>
    </location>
</feature>
<evidence type="ECO:0000256" key="2">
    <source>
        <dbReference type="ARBA" id="ARBA00022741"/>
    </source>
</evidence>
<evidence type="ECO:0000256" key="4">
    <source>
        <dbReference type="ARBA" id="ARBA00023134"/>
    </source>
</evidence>
<name>A0A3B3Q421_9TELE</name>
<dbReference type="InterPro" id="IPR001806">
    <property type="entry name" value="Small_GTPase"/>
</dbReference>
<evidence type="ECO:0000259" key="8">
    <source>
        <dbReference type="PROSITE" id="PS50222"/>
    </source>
</evidence>
<dbReference type="InterPro" id="IPR027417">
    <property type="entry name" value="P-loop_NTPase"/>
</dbReference>
<keyword evidence="2" id="KW-0547">Nucleotide-binding</keyword>
<keyword evidence="1" id="KW-0479">Metal-binding</keyword>